<feature type="active site" description="Nucleophile and sulfur donor" evidence="1">
    <location>
        <position position="173"/>
    </location>
</feature>
<organism evidence="3 4">
    <name type="scientific">Maridesulfovibrio ferrireducens</name>
    <dbReference type="NCBI Taxonomy" id="246191"/>
    <lineage>
        <taxon>Bacteria</taxon>
        <taxon>Pseudomonadati</taxon>
        <taxon>Thermodesulfobacteriota</taxon>
        <taxon>Desulfovibrionia</taxon>
        <taxon>Desulfovibrionales</taxon>
        <taxon>Desulfovibrionaceae</taxon>
        <taxon>Maridesulfovibrio</taxon>
    </lineage>
</organism>
<dbReference type="InterPro" id="IPR014729">
    <property type="entry name" value="Rossmann-like_a/b/a_fold"/>
</dbReference>
<proteinExistence type="predicted"/>
<dbReference type="Gene3D" id="3.40.50.620">
    <property type="entry name" value="HUPs"/>
    <property type="match status" value="1"/>
</dbReference>
<keyword evidence="4" id="KW-1185">Reference proteome</keyword>
<evidence type="ECO:0000256" key="1">
    <source>
        <dbReference type="PIRSR" id="PIRSR006661-1"/>
    </source>
</evidence>
<dbReference type="GO" id="GO:0016783">
    <property type="term" value="F:sulfurtransferase activity"/>
    <property type="evidence" value="ECO:0007669"/>
    <property type="project" value="InterPro"/>
</dbReference>
<dbReference type="InterPro" id="IPR052188">
    <property type="entry name" value="Ni-pincer_cofactor_biosynth"/>
</dbReference>
<evidence type="ECO:0000259" key="2">
    <source>
        <dbReference type="Pfam" id="PF02540"/>
    </source>
</evidence>
<dbReference type="PANTHER" id="PTHR43169">
    <property type="entry name" value="EXSB FAMILY PROTEIN"/>
    <property type="match status" value="1"/>
</dbReference>
<dbReference type="AlphaFoldDB" id="A0A1G9BI59"/>
<dbReference type="InterPro" id="IPR005232">
    <property type="entry name" value="LarE"/>
</dbReference>
<accession>A0A1G9BI59</accession>
<feature type="domain" description="NAD/GMP synthase" evidence="2">
    <location>
        <begin position="26"/>
        <end position="90"/>
    </location>
</feature>
<dbReference type="Pfam" id="PF02540">
    <property type="entry name" value="NAD_synthase"/>
    <property type="match status" value="1"/>
</dbReference>
<dbReference type="GO" id="GO:0006163">
    <property type="term" value="P:purine nucleotide metabolic process"/>
    <property type="evidence" value="ECO:0007669"/>
    <property type="project" value="UniProtKB-ARBA"/>
</dbReference>
<sequence length="253" mass="27968">MPMTNSHIIQKQYKDLLKIFKLHERAFVAFSGGIDSSLVAKAAFDALGDKAFAITIDSELTANRDISFACRSAASIGINHQVIKISVLKNSLISDNTKSRCYYCKKAIIDTINRCPLFDGSHADDPVDRAGLKAIREASVISPLALTGFTKKNIIEAAGFLQLLSLNRPSNSCLATRIETGIPLTAKKIFMVERTEECMFEAGARWCRARTDGNKFQIEYGSDSPLDEFNIKAKLTTLLPQVSQKNIQFIIKT</sequence>
<reference evidence="4" key="1">
    <citation type="submission" date="2016-10" db="EMBL/GenBank/DDBJ databases">
        <authorList>
            <person name="Varghese N."/>
            <person name="Submissions S."/>
        </authorList>
    </citation>
    <scope>NUCLEOTIDE SEQUENCE [LARGE SCALE GENOMIC DNA]</scope>
    <source>
        <strain evidence="4">DSM 16995</strain>
    </source>
</reference>
<dbReference type="Proteomes" id="UP000199053">
    <property type="component" value="Unassembled WGS sequence"/>
</dbReference>
<dbReference type="SUPFAM" id="SSF52402">
    <property type="entry name" value="Adenine nucleotide alpha hydrolases-like"/>
    <property type="match status" value="1"/>
</dbReference>
<dbReference type="EMBL" id="FNGA01000001">
    <property type="protein sequence ID" value="SDK38920.1"/>
    <property type="molecule type" value="Genomic_DNA"/>
</dbReference>
<dbReference type="OrthoDB" id="9776919at2"/>
<name>A0A1G9BI59_9BACT</name>
<evidence type="ECO:0000313" key="3">
    <source>
        <dbReference type="EMBL" id="SDK38920.1"/>
    </source>
</evidence>
<gene>
    <name evidence="3" type="ORF">SAMN05660337_0295</name>
</gene>
<evidence type="ECO:0000313" key="4">
    <source>
        <dbReference type="Proteomes" id="UP000199053"/>
    </source>
</evidence>
<dbReference type="PANTHER" id="PTHR43169:SF2">
    <property type="entry name" value="NAD_GMP SYNTHASE DOMAIN-CONTAINING PROTEIN"/>
    <property type="match status" value="1"/>
</dbReference>
<dbReference type="InterPro" id="IPR022310">
    <property type="entry name" value="NAD/GMP_synthase"/>
</dbReference>
<dbReference type="PIRSF" id="PIRSF006661">
    <property type="entry name" value="PP-lp_UCP006661"/>
    <property type="match status" value="1"/>
</dbReference>
<dbReference type="STRING" id="246191.SAMN05660337_0295"/>
<protein>
    <recommendedName>
        <fullName evidence="2">NAD/GMP synthase domain-containing protein</fullName>
    </recommendedName>
</protein>